<dbReference type="Gene3D" id="1.25.10.10">
    <property type="entry name" value="Leucine-rich Repeat Variant"/>
    <property type="match status" value="1"/>
</dbReference>
<accession>A0ABX3H8V4</accession>
<keyword evidence="2" id="KW-1185">Reference proteome</keyword>
<dbReference type="InterPro" id="IPR016024">
    <property type="entry name" value="ARM-type_fold"/>
</dbReference>
<name>A0ABX3H8V4_PAEBO</name>
<proteinExistence type="predicted"/>
<dbReference type="RefSeq" id="WP_076111360.1">
    <property type="nucleotide sequence ID" value="NZ_MPTB01000018.1"/>
</dbReference>
<evidence type="ECO:0000313" key="1">
    <source>
        <dbReference type="EMBL" id="OMD46895.1"/>
    </source>
</evidence>
<evidence type="ECO:0000313" key="2">
    <source>
        <dbReference type="Proteomes" id="UP000187412"/>
    </source>
</evidence>
<comment type="caution">
    <text evidence="1">The sequence shown here is derived from an EMBL/GenBank/DDBJ whole genome shotgun (WGS) entry which is preliminary data.</text>
</comment>
<reference evidence="1 2" key="1">
    <citation type="submission" date="2016-10" db="EMBL/GenBank/DDBJ databases">
        <title>Paenibacillus species isolates.</title>
        <authorList>
            <person name="Beno S.M."/>
        </authorList>
    </citation>
    <scope>NUCLEOTIDE SEQUENCE [LARGE SCALE GENOMIC DNA]</scope>
    <source>
        <strain evidence="1 2">FSL H7-0744</strain>
    </source>
</reference>
<sequence>MSTALLQELHQEVRRLYIAGSDLAAGDFRLKRLLPQFQQLGERAPVFKRLGEGITALIEPGSTAGPVSAAKLQELTLLLESVLYTQGVTAPDGTPGPLRAFYFPAETRLPYRKLAAVRQALTTTGSGRYEIVIEAFKEGVFQDMRLLPLAIAALKDPYAELAEFAAAEILPSYGPAIAEYLMEHFNPAGGRGEVRKLQVIGKVGGAGVLEQIYAAAESGSDDVRVAAIGCLAGHEAYIPALLEWTADKKKTIREAAFAALAAGGSLQGGERLLEAFSLKKDRVLVAEALSKWPSARVADQLSVRFMEELREAPRDNEDKKKSETYWNGIEPYLTALHSERNPQLDEAYSYVIGEYTRFISFGWLPLIDQAAWYTEKSVIAESLELLKGLAKQNMRYLPNVFRAAQQQLNPEELYNQFGGTMMNKLKSIVSKEAAQRDQHLLETLERQIMNVERVAYESPWSSSRDRLQYSREMLPAERIAAEWDPRWLDWFIDRDALELVCAFAQPGHERARSYLLEKLQGQKKRRMQEFITNIFIGLERTDMQEEERQELLMSVLENDRLYNPYIFDYFVFQMMLRFPVSYISRIEAIVPVYRYECAQQLEYLLNHLRSQE</sequence>
<dbReference type="Proteomes" id="UP000187412">
    <property type="component" value="Unassembled WGS sequence"/>
</dbReference>
<gene>
    <name evidence="1" type="ORF">BSK56_15510</name>
</gene>
<dbReference type="EMBL" id="MPTB01000018">
    <property type="protein sequence ID" value="OMD46895.1"/>
    <property type="molecule type" value="Genomic_DNA"/>
</dbReference>
<dbReference type="SUPFAM" id="SSF48371">
    <property type="entry name" value="ARM repeat"/>
    <property type="match status" value="1"/>
</dbReference>
<evidence type="ECO:0008006" key="3">
    <source>
        <dbReference type="Google" id="ProtNLM"/>
    </source>
</evidence>
<organism evidence="1 2">
    <name type="scientific">Paenibacillus borealis</name>
    <dbReference type="NCBI Taxonomy" id="160799"/>
    <lineage>
        <taxon>Bacteria</taxon>
        <taxon>Bacillati</taxon>
        <taxon>Bacillota</taxon>
        <taxon>Bacilli</taxon>
        <taxon>Bacillales</taxon>
        <taxon>Paenibacillaceae</taxon>
        <taxon>Paenibacillus</taxon>
    </lineage>
</organism>
<dbReference type="InterPro" id="IPR011989">
    <property type="entry name" value="ARM-like"/>
</dbReference>
<protein>
    <recommendedName>
        <fullName evidence="3">HEAT repeat domain-containing protein</fullName>
    </recommendedName>
</protein>